<reference evidence="1" key="1">
    <citation type="journal article" date="2015" name="Nature">
        <title>Complex archaea that bridge the gap between prokaryotes and eukaryotes.</title>
        <authorList>
            <person name="Spang A."/>
            <person name="Saw J.H."/>
            <person name="Jorgensen S.L."/>
            <person name="Zaremba-Niedzwiedzka K."/>
            <person name="Martijn J."/>
            <person name="Lind A.E."/>
            <person name="van Eijk R."/>
            <person name="Schleper C."/>
            <person name="Guy L."/>
            <person name="Ettema T.J."/>
        </authorList>
    </citation>
    <scope>NUCLEOTIDE SEQUENCE</scope>
</reference>
<protein>
    <submittedName>
        <fullName evidence="1">Uncharacterized protein</fullName>
    </submittedName>
</protein>
<proteinExistence type="predicted"/>
<evidence type="ECO:0000313" key="1">
    <source>
        <dbReference type="EMBL" id="KKN67790.1"/>
    </source>
</evidence>
<sequence>MVDFKAKHAAANVPSGEEAAARIGQSGEIVDLSLLWQLTLEGRAFYGGHGIEETATSTFNGTLDEQKPMFTLYAPTGGTIVVPLSAQIRIHVEGGAAPSLYLGYVQLPRFATATATGMGPSVLNTLGGNPRPHQAILQHTSTAITAITDSQNILLGRRANILDNLISAEMLATDQRTEAPGNPVLEYEWEPFGPIMLYKGSGLAFWTATNNATATTYSVTWKWVELPSEIYLPS</sequence>
<accession>A0A0F9SG04</accession>
<gene>
    <name evidence="1" type="ORF">LCGC14_0458230</name>
</gene>
<name>A0A0F9SG04_9ZZZZ</name>
<dbReference type="EMBL" id="LAZR01000466">
    <property type="protein sequence ID" value="KKN67790.1"/>
    <property type="molecule type" value="Genomic_DNA"/>
</dbReference>
<comment type="caution">
    <text evidence="1">The sequence shown here is derived from an EMBL/GenBank/DDBJ whole genome shotgun (WGS) entry which is preliminary data.</text>
</comment>
<organism evidence="1">
    <name type="scientific">marine sediment metagenome</name>
    <dbReference type="NCBI Taxonomy" id="412755"/>
    <lineage>
        <taxon>unclassified sequences</taxon>
        <taxon>metagenomes</taxon>
        <taxon>ecological metagenomes</taxon>
    </lineage>
</organism>
<dbReference type="AlphaFoldDB" id="A0A0F9SG04"/>